<dbReference type="SUPFAM" id="SSF81665">
    <property type="entry name" value="Calcium ATPase, transmembrane domain M"/>
    <property type="match status" value="1"/>
</dbReference>
<comment type="subcellular location">
    <subcellularLocation>
        <location evidence="1">Cell membrane</location>
        <topology evidence="1">Multi-pass membrane protein</topology>
    </subcellularLocation>
</comment>
<dbReference type="SUPFAM" id="SSF81660">
    <property type="entry name" value="Metal cation-transporting ATPase, ATP-binding domain N"/>
    <property type="match status" value="1"/>
</dbReference>
<feature type="transmembrane region" description="Helical" evidence="9">
    <location>
        <begin position="728"/>
        <end position="753"/>
    </location>
</feature>
<dbReference type="InterPro" id="IPR036412">
    <property type="entry name" value="HAD-like_sf"/>
</dbReference>
<protein>
    <submittedName>
        <fullName evidence="11">Cation-transporting P-type ATPase</fullName>
    </submittedName>
</protein>
<dbReference type="Pfam" id="PF00690">
    <property type="entry name" value="Cation_ATPase_N"/>
    <property type="match status" value="1"/>
</dbReference>
<dbReference type="InterPro" id="IPR018303">
    <property type="entry name" value="ATPase_P-typ_P_site"/>
</dbReference>
<dbReference type="Pfam" id="PF13246">
    <property type="entry name" value="Cation_ATPase"/>
    <property type="match status" value="1"/>
</dbReference>
<dbReference type="InterPro" id="IPR004014">
    <property type="entry name" value="ATPase_P-typ_cation-transptr_N"/>
</dbReference>
<evidence type="ECO:0000256" key="3">
    <source>
        <dbReference type="ARBA" id="ARBA00022741"/>
    </source>
</evidence>
<dbReference type="Gene3D" id="3.40.50.1000">
    <property type="entry name" value="HAD superfamily/HAD-like"/>
    <property type="match status" value="1"/>
</dbReference>
<keyword evidence="5" id="KW-1278">Translocase</keyword>
<feature type="transmembrane region" description="Helical" evidence="9">
    <location>
        <begin position="689"/>
        <end position="708"/>
    </location>
</feature>
<evidence type="ECO:0000259" key="10">
    <source>
        <dbReference type="SMART" id="SM00831"/>
    </source>
</evidence>
<dbReference type="SFLD" id="SFLDF00027">
    <property type="entry name" value="p-type_atpase"/>
    <property type="match status" value="1"/>
</dbReference>
<sequence>MTATIRDSIAPPSGLTVAEVAERRRLHGPNQLPEPKPRSLASRVLAQLRDPLVVVLLAAMVVTALLRDITDLIVIGLVIVLNTTVGVVQEVRADRAVAALRRLAAPYARVVRDGAESMVAAADLVPDDVVRLEAGDVVPADLTLIEAVRLTVDEAALTGESVPVAKEAGGGDAETTALYAGTVASTGRAVGVVTRTGAASALGRIAALVAAQPHRATPLQRRLAGLGRAFALAAAGLSLLVLAVGLARGLPLADMVLAAVSLTVAAVPESLPAVVTVALALGARRMARRSAIVRRLPAVETLGSVTVIAADKTGTLTEGVMSVDRFVCADGTEITVSGHGYDPESRTSPRPPFPAAADLARAILLCNDAHLAPPTEDRPRWAPVGDPMEAALVTAAARCGVDVAVRSRYPRVAEAPFDATRRRMTTLHQDPDGGYLVVCKGAPEVLLATGGPLVDDPATRERAATAAAQLAAEGYRVLAVAQRHTDDRPEPEALETRLRLLGLVALMDPVRAEAANAVEAFAGAGIRLILITGDHPSTAAAIAARLGMLKPGDTVAVGDDVDAGLVGATVYARTRPEQKLTIVQGLQADGAVVAMTGDGVNDAPALRRADIGVAMGRGGTEAARQAADLVLADDNLATVAVAVAEGRRIYANIRRFLVYALSGGLAEVLVMLIGPFVGLTVPLLPAQILWINMITHGLPGVALGAEPADPDVMNRPPRRPDQAIIGGLAWRIAGTGGLIATVSLVAALVAAAADRPWQSVLFTVLGLAQLGVALALRVRGRDRNWALDAAVALSLALQLTALWLPPLRTLLGTEALSLTDVAACAAAATIPATVTLLTRRRRTR</sequence>
<organism evidence="11 12">
    <name type="scientific">Micromonospora orduensis</name>
    <dbReference type="NCBI Taxonomy" id="1420891"/>
    <lineage>
        <taxon>Bacteria</taxon>
        <taxon>Bacillati</taxon>
        <taxon>Actinomycetota</taxon>
        <taxon>Actinomycetes</taxon>
        <taxon>Micromonosporales</taxon>
        <taxon>Micromonosporaceae</taxon>
        <taxon>Micromonospora</taxon>
    </lineage>
</organism>
<dbReference type="RefSeq" id="WP_139582867.1">
    <property type="nucleotide sequence ID" value="NZ_VDFY01000086.1"/>
</dbReference>
<evidence type="ECO:0000256" key="1">
    <source>
        <dbReference type="ARBA" id="ARBA00004651"/>
    </source>
</evidence>
<feature type="transmembrane region" description="Helical" evidence="9">
    <location>
        <begin position="759"/>
        <end position="778"/>
    </location>
</feature>
<dbReference type="SFLD" id="SFLDS00003">
    <property type="entry name" value="Haloacid_Dehalogenase"/>
    <property type="match status" value="1"/>
</dbReference>
<dbReference type="OrthoDB" id="9814270at2"/>
<dbReference type="InterPro" id="IPR023214">
    <property type="entry name" value="HAD_sf"/>
</dbReference>
<keyword evidence="2 9" id="KW-0812">Transmembrane</keyword>
<dbReference type="InterPro" id="IPR008250">
    <property type="entry name" value="ATPase_P-typ_transduc_dom_A_sf"/>
</dbReference>
<dbReference type="InterPro" id="IPR044492">
    <property type="entry name" value="P_typ_ATPase_HD_dom"/>
</dbReference>
<dbReference type="InterPro" id="IPR001757">
    <property type="entry name" value="P_typ_ATPase"/>
</dbReference>
<evidence type="ECO:0000313" key="12">
    <source>
        <dbReference type="Proteomes" id="UP000306145"/>
    </source>
</evidence>
<comment type="catalytic activity">
    <reaction evidence="8">
        <text>ATP + H2O = ADP + phosphate + H(+)</text>
        <dbReference type="Rhea" id="RHEA:13065"/>
        <dbReference type="ChEBI" id="CHEBI:15377"/>
        <dbReference type="ChEBI" id="CHEBI:15378"/>
        <dbReference type="ChEBI" id="CHEBI:30616"/>
        <dbReference type="ChEBI" id="CHEBI:43474"/>
        <dbReference type="ChEBI" id="CHEBI:456216"/>
    </reaction>
</comment>
<dbReference type="InterPro" id="IPR059000">
    <property type="entry name" value="ATPase_P-type_domA"/>
</dbReference>
<gene>
    <name evidence="11" type="ORF">FHG89_03985</name>
</gene>
<keyword evidence="3" id="KW-0547">Nucleotide-binding</keyword>
<dbReference type="GO" id="GO:0005524">
    <property type="term" value="F:ATP binding"/>
    <property type="evidence" value="ECO:0007669"/>
    <property type="project" value="UniProtKB-KW"/>
</dbReference>
<dbReference type="SMART" id="SM00831">
    <property type="entry name" value="Cation_ATPase_N"/>
    <property type="match status" value="1"/>
</dbReference>
<dbReference type="GO" id="GO:0016887">
    <property type="term" value="F:ATP hydrolysis activity"/>
    <property type="evidence" value="ECO:0007669"/>
    <property type="project" value="InterPro"/>
</dbReference>
<dbReference type="Gene3D" id="2.70.150.10">
    <property type="entry name" value="Calcium-transporting ATPase, cytoplasmic transduction domain A"/>
    <property type="match status" value="1"/>
</dbReference>
<feature type="transmembrane region" description="Helical" evidence="9">
    <location>
        <begin position="229"/>
        <end position="250"/>
    </location>
</feature>
<dbReference type="GO" id="GO:0005886">
    <property type="term" value="C:plasma membrane"/>
    <property type="evidence" value="ECO:0007669"/>
    <property type="project" value="UniProtKB-SubCell"/>
</dbReference>
<dbReference type="Proteomes" id="UP000306145">
    <property type="component" value="Unassembled WGS sequence"/>
</dbReference>
<comment type="caution">
    <text evidence="11">The sequence shown here is derived from an EMBL/GenBank/DDBJ whole genome shotgun (WGS) entry which is preliminary data.</text>
</comment>
<evidence type="ECO:0000256" key="5">
    <source>
        <dbReference type="ARBA" id="ARBA00022967"/>
    </source>
</evidence>
<reference evidence="11 12" key="1">
    <citation type="submission" date="2019-06" db="EMBL/GenBank/DDBJ databases">
        <title>Micromonospora ordensis sp. nov., isolated from deep marine sediment.</title>
        <authorList>
            <person name="Veyisoglu A."/>
            <person name="Carro L."/>
            <person name="Klenk H.-P."/>
            <person name="Sahin N."/>
        </authorList>
    </citation>
    <scope>NUCLEOTIDE SEQUENCE [LARGE SCALE GENOMIC DNA]</scope>
    <source>
        <strain evidence="11 12">S2509</strain>
    </source>
</reference>
<dbReference type="InterPro" id="IPR023299">
    <property type="entry name" value="ATPase_P-typ_cyto_dom_N"/>
</dbReference>
<dbReference type="NCBIfam" id="TIGR01494">
    <property type="entry name" value="ATPase_P-type"/>
    <property type="match status" value="2"/>
</dbReference>
<dbReference type="InterPro" id="IPR006068">
    <property type="entry name" value="ATPase_P-typ_cation-transptr_C"/>
</dbReference>
<feature type="transmembrane region" description="Helical" evidence="9">
    <location>
        <begin position="656"/>
        <end position="677"/>
    </location>
</feature>
<dbReference type="Gene3D" id="3.40.1110.10">
    <property type="entry name" value="Calcium-transporting ATPase, cytoplasmic domain N"/>
    <property type="match status" value="1"/>
</dbReference>
<keyword evidence="7 9" id="KW-0472">Membrane</keyword>
<evidence type="ECO:0000256" key="2">
    <source>
        <dbReference type="ARBA" id="ARBA00022692"/>
    </source>
</evidence>
<dbReference type="PANTHER" id="PTHR42861">
    <property type="entry name" value="CALCIUM-TRANSPORTING ATPASE"/>
    <property type="match status" value="1"/>
</dbReference>
<dbReference type="SUPFAM" id="SSF81653">
    <property type="entry name" value="Calcium ATPase, transduction domain A"/>
    <property type="match status" value="1"/>
</dbReference>
<dbReference type="AlphaFoldDB" id="A0A5C4QYK1"/>
<dbReference type="PRINTS" id="PR00119">
    <property type="entry name" value="CATATPASE"/>
</dbReference>
<keyword evidence="4" id="KW-0067">ATP-binding</keyword>
<dbReference type="EMBL" id="VDFY01000086">
    <property type="protein sequence ID" value="TNH31129.1"/>
    <property type="molecule type" value="Genomic_DNA"/>
</dbReference>
<dbReference type="PRINTS" id="PR00120">
    <property type="entry name" value="HATPASE"/>
</dbReference>
<keyword evidence="12" id="KW-1185">Reference proteome</keyword>
<accession>A0A5C4QYK1</accession>
<dbReference type="SFLD" id="SFLDG00002">
    <property type="entry name" value="C1.7:_P-type_atpase_like"/>
    <property type="match status" value="1"/>
</dbReference>
<dbReference type="InterPro" id="IPR023298">
    <property type="entry name" value="ATPase_P-typ_TM_dom_sf"/>
</dbReference>
<dbReference type="Gene3D" id="1.20.1110.10">
    <property type="entry name" value="Calcium-transporting ATPase, transmembrane domain"/>
    <property type="match status" value="1"/>
</dbReference>
<name>A0A5C4QYK1_9ACTN</name>
<evidence type="ECO:0000256" key="9">
    <source>
        <dbReference type="SAM" id="Phobius"/>
    </source>
</evidence>
<evidence type="ECO:0000256" key="8">
    <source>
        <dbReference type="ARBA" id="ARBA00049360"/>
    </source>
</evidence>
<feature type="transmembrane region" description="Helical" evidence="9">
    <location>
        <begin position="816"/>
        <end position="838"/>
    </location>
</feature>
<keyword evidence="6 9" id="KW-1133">Transmembrane helix</keyword>
<evidence type="ECO:0000256" key="4">
    <source>
        <dbReference type="ARBA" id="ARBA00022840"/>
    </source>
</evidence>
<dbReference type="Pfam" id="PF00122">
    <property type="entry name" value="E1-E2_ATPase"/>
    <property type="match status" value="1"/>
</dbReference>
<feature type="domain" description="Cation-transporting P-type ATPase N-terminal" evidence="10">
    <location>
        <begin position="6"/>
        <end position="68"/>
    </location>
</feature>
<dbReference type="SUPFAM" id="SSF56784">
    <property type="entry name" value="HAD-like"/>
    <property type="match status" value="1"/>
</dbReference>
<dbReference type="Pfam" id="PF00689">
    <property type="entry name" value="Cation_ATPase_C"/>
    <property type="match status" value="1"/>
</dbReference>
<evidence type="ECO:0000256" key="6">
    <source>
        <dbReference type="ARBA" id="ARBA00022989"/>
    </source>
</evidence>
<dbReference type="PROSITE" id="PS00154">
    <property type="entry name" value="ATPASE_E1_E2"/>
    <property type="match status" value="1"/>
</dbReference>
<feature type="transmembrane region" description="Helical" evidence="9">
    <location>
        <begin position="256"/>
        <end position="281"/>
    </location>
</feature>
<evidence type="ECO:0000313" key="11">
    <source>
        <dbReference type="EMBL" id="TNH31129.1"/>
    </source>
</evidence>
<evidence type="ECO:0000256" key="7">
    <source>
        <dbReference type="ARBA" id="ARBA00023136"/>
    </source>
</evidence>
<feature type="transmembrane region" description="Helical" evidence="9">
    <location>
        <begin position="785"/>
        <end position="804"/>
    </location>
</feature>
<proteinExistence type="predicted"/>